<proteinExistence type="predicted"/>
<reference evidence="3" key="1">
    <citation type="submission" date="2020-05" db="EMBL/GenBank/DDBJ databases">
        <authorList>
            <person name="Zhu T."/>
            <person name="Keshari N."/>
            <person name="Lu X."/>
        </authorList>
    </citation>
    <scope>NUCLEOTIDE SEQUENCE</scope>
    <source>
        <strain evidence="3">NK1-12</strain>
    </source>
</reference>
<dbReference type="EMBL" id="CP053587">
    <property type="protein sequence ID" value="WNZ27464.1"/>
    <property type="molecule type" value="Genomic_DNA"/>
</dbReference>
<dbReference type="InterPro" id="IPR011989">
    <property type="entry name" value="ARM-like"/>
</dbReference>
<dbReference type="InterPro" id="IPR004155">
    <property type="entry name" value="PBS_lyase_HEAT"/>
</dbReference>
<dbReference type="RefSeq" id="WP_316435756.1">
    <property type="nucleotide sequence ID" value="NZ_CP053587.1"/>
</dbReference>
<keyword evidence="2" id="KW-0605">Phycobilisome</keyword>
<accession>A0AA97AK69</accession>
<dbReference type="PANTHER" id="PTHR12697:SF5">
    <property type="entry name" value="DEOXYHYPUSINE HYDROXYLASE"/>
    <property type="match status" value="1"/>
</dbReference>
<dbReference type="SUPFAM" id="SSF48371">
    <property type="entry name" value="ARM repeat"/>
    <property type="match status" value="1"/>
</dbReference>
<dbReference type="GO" id="GO:0016491">
    <property type="term" value="F:oxidoreductase activity"/>
    <property type="evidence" value="ECO:0007669"/>
    <property type="project" value="TreeGrafter"/>
</dbReference>
<dbReference type="InterPro" id="IPR016024">
    <property type="entry name" value="ARM-type_fold"/>
</dbReference>
<dbReference type="SMART" id="SM00567">
    <property type="entry name" value="EZ_HEAT"/>
    <property type="match status" value="4"/>
</dbReference>
<protein>
    <submittedName>
        <fullName evidence="3">HEAT repeat domain-containing protein</fullName>
    </submittedName>
</protein>
<organism evidence="3">
    <name type="scientific">Leptolyngbya sp. NK1-12</name>
    <dbReference type="NCBI Taxonomy" id="2547451"/>
    <lineage>
        <taxon>Bacteria</taxon>
        <taxon>Bacillati</taxon>
        <taxon>Cyanobacteriota</taxon>
        <taxon>Cyanophyceae</taxon>
        <taxon>Leptolyngbyales</taxon>
        <taxon>Leptolyngbyaceae</taxon>
        <taxon>Leptolyngbya group</taxon>
        <taxon>Leptolyngbya</taxon>
    </lineage>
</organism>
<dbReference type="Gene3D" id="1.25.10.10">
    <property type="entry name" value="Leucine-rich Repeat Variant"/>
    <property type="match status" value="2"/>
</dbReference>
<evidence type="ECO:0000256" key="1">
    <source>
        <dbReference type="ARBA" id="ARBA00022549"/>
    </source>
</evidence>
<evidence type="ECO:0000313" key="3">
    <source>
        <dbReference type="EMBL" id="WNZ27464.1"/>
    </source>
</evidence>
<sequence length="222" mass="24975">MERQRIEQMQMRLRSEALNQRKEALDELAEFPPEVAVPILEKLAGERDFALRRLAAMGLGNHRTDAAFQALQQMVSQDQDANVLAEAANSMFEFGEAAIPSLQQLFERSDHWLVRQTIISLLIGTPYNEVLLTMVRQALEDDTETVRETGILALNQILKSPLQPQALTLLSELAQNADWRTRWRTATALHGCQDPQAKQLLAQLQQDENYRVVAAALESASA</sequence>
<keyword evidence="1" id="KW-0042">Antenna complex</keyword>
<dbReference type="Pfam" id="PF13646">
    <property type="entry name" value="HEAT_2"/>
    <property type="match status" value="2"/>
</dbReference>
<name>A0AA97AK69_9CYAN</name>
<dbReference type="GO" id="GO:0030089">
    <property type="term" value="C:phycobilisome"/>
    <property type="evidence" value="ECO:0007669"/>
    <property type="project" value="UniProtKB-KW"/>
</dbReference>
<gene>
    <name evidence="3" type="ORF">HJG54_31795</name>
</gene>
<evidence type="ECO:0000256" key="2">
    <source>
        <dbReference type="ARBA" id="ARBA00022738"/>
    </source>
</evidence>
<dbReference type="PANTHER" id="PTHR12697">
    <property type="entry name" value="PBS LYASE HEAT-LIKE PROTEIN"/>
    <property type="match status" value="1"/>
</dbReference>
<dbReference type="AlphaFoldDB" id="A0AA97AK69"/>